<dbReference type="HOGENOM" id="CLU_1756223_0_0_3"/>
<evidence type="ECO:0000313" key="2">
    <source>
        <dbReference type="EMBL" id="AGY57031.1"/>
    </source>
</evidence>
<dbReference type="STRING" id="1183438.GKIL_0785"/>
<accession>U5QDP8</accession>
<dbReference type="Proteomes" id="UP000017396">
    <property type="component" value="Chromosome"/>
</dbReference>
<dbReference type="EMBL" id="CP003587">
    <property type="protein sequence ID" value="AGY57031.1"/>
    <property type="molecule type" value="Genomic_DNA"/>
</dbReference>
<keyword evidence="3" id="KW-1185">Reference proteome</keyword>
<dbReference type="RefSeq" id="WP_023172080.1">
    <property type="nucleotide sequence ID" value="NC_022600.1"/>
</dbReference>
<dbReference type="AlphaFoldDB" id="U5QDP8"/>
<protein>
    <submittedName>
        <fullName evidence="2">Uncharacterized protein</fullName>
    </submittedName>
</protein>
<feature type="compositionally biased region" description="Pro residues" evidence="1">
    <location>
        <begin position="43"/>
        <end position="54"/>
    </location>
</feature>
<reference evidence="2 3" key="1">
    <citation type="journal article" date="2013" name="PLoS ONE">
        <title>Cultivation and Complete Genome Sequencing of Gloeobacter kilaueensis sp. nov., from a Lava Cave in Kilauea Caldera, Hawai'i.</title>
        <authorList>
            <person name="Saw J.H."/>
            <person name="Schatz M."/>
            <person name="Brown M.V."/>
            <person name="Kunkel D.D."/>
            <person name="Foster J.S."/>
            <person name="Shick H."/>
            <person name="Christensen S."/>
            <person name="Hou S."/>
            <person name="Wan X."/>
            <person name="Donachie S.P."/>
        </authorList>
    </citation>
    <scope>NUCLEOTIDE SEQUENCE [LARGE SCALE GENOMIC DNA]</scope>
    <source>
        <strain evidence="3">JS</strain>
    </source>
</reference>
<feature type="region of interest" description="Disordered" evidence="1">
    <location>
        <begin position="35"/>
        <end position="81"/>
    </location>
</feature>
<organism evidence="2 3">
    <name type="scientific">Gloeobacter kilaueensis (strain ATCC BAA-2537 / CCAP 1431/1 / ULC 316 / JS1)</name>
    <dbReference type="NCBI Taxonomy" id="1183438"/>
    <lineage>
        <taxon>Bacteria</taxon>
        <taxon>Bacillati</taxon>
        <taxon>Cyanobacteriota</taxon>
        <taxon>Cyanophyceae</taxon>
        <taxon>Gloeobacterales</taxon>
        <taxon>Gloeobacteraceae</taxon>
        <taxon>Gloeobacter</taxon>
    </lineage>
</organism>
<dbReference type="KEGG" id="glj:GKIL_0785"/>
<name>U5QDP8_GLOK1</name>
<proteinExistence type="predicted"/>
<gene>
    <name evidence="2" type="ORF">GKIL_0785</name>
</gene>
<evidence type="ECO:0000256" key="1">
    <source>
        <dbReference type="SAM" id="MobiDB-lite"/>
    </source>
</evidence>
<feature type="compositionally biased region" description="Acidic residues" evidence="1">
    <location>
        <begin position="61"/>
        <end position="75"/>
    </location>
</feature>
<evidence type="ECO:0000313" key="3">
    <source>
        <dbReference type="Proteomes" id="UP000017396"/>
    </source>
</evidence>
<sequence length="148" mass="17586">MSNEYREDAATTRHRAEIERIKEENRLRIVNAWHEPFFNRAQPPQPVKTDPPPKVQRHDSEDADYYTDEDEYREDEDSHRRQAEIEELREANRQRMCNAWRQPLSSRQPPTVTRMDSRDADCPPALRHLLNVPGHRWDVATGRLVFDG</sequence>